<dbReference type="InterPro" id="IPR018357">
    <property type="entry name" value="Hexapep_transf_CS"/>
</dbReference>
<keyword evidence="3" id="KW-0677">Repeat</keyword>
<dbReference type="Gene3D" id="2.160.10.10">
    <property type="entry name" value="Hexapeptide repeat proteins"/>
    <property type="match status" value="1"/>
</dbReference>
<dbReference type="InterPro" id="IPR001451">
    <property type="entry name" value="Hexapep"/>
</dbReference>
<dbReference type="EMBL" id="JMIX01000010">
    <property type="protein sequence ID" value="KEO92357.1"/>
    <property type="molecule type" value="Genomic_DNA"/>
</dbReference>
<name>A0A074N311_9SPHN</name>
<comment type="similarity">
    <text evidence="1">Belongs to the transferase hexapeptide repeat family.</text>
</comment>
<evidence type="ECO:0000256" key="2">
    <source>
        <dbReference type="ARBA" id="ARBA00022679"/>
    </source>
</evidence>
<dbReference type="InterPro" id="IPR050179">
    <property type="entry name" value="Trans_hexapeptide_repeat"/>
</dbReference>
<evidence type="ECO:0000256" key="4">
    <source>
        <dbReference type="ARBA" id="ARBA00023315"/>
    </source>
</evidence>
<evidence type="ECO:0000256" key="3">
    <source>
        <dbReference type="ARBA" id="ARBA00022737"/>
    </source>
</evidence>
<accession>A0A074N311</accession>
<evidence type="ECO:0000313" key="6">
    <source>
        <dbReference type="Proteomes" id="UP000027866"/>
    </source>
</evidence>
<evidence type="ECO:0008006" key="7">
    <source>
        <dbReference type="Google" id="ProtNLM"/>
    </source>
</evidence>
<evidence type="ECO:0000256" key="1">
    <source>
        <dbReference type="ARBA" id="ARBA00007274"/>
    </source>
</evidence>
<dbReference type="CDD" id="cd03349">
    <property type="entry name" value="LbH_XAT"/>
    <property type="match status" value="1"/>
</dbReference>
<evidence type="ECO:0000313" key="5">
    <source>
        <dbReference type="EMBL" id="KEO92357.1"/>
    </source>
</evidence>
<dbReference type="SUPFAM" id="SSF51161">
    <property type="entry name" value="Trimeric LpxA-like enzymes"/>
    <property type="match status" value="1"/>
</dbReference>
<dbReference type="Pfam" id="PF00132">
    <property type="entry name" value="Hexapep"/>
    <property type="match status" value="1"/>
</dbReference>
<comment type="caution">
    <text evidence="5">The sequence shown here is derived from an EMBL/GenBank/DDBJ whole genome shotgun (WGS) entry which is preliminary data.</text>
</comment>
<reference evidence="5 6" key="1">
    <citation type="submission" date="2014-04" db="EMBL/GenBank/DDBJ databases">
        <title>A comprehensive comparison of genomes of Erythrobacter spp. Strains.</title>
        <authorList>
            <person name="Zheng Q."/>
        </authorList>
    </citation>
    <scope>NUCLEOTIDE SEQUENCE [LARGE SCALE GENOMIC DNA]</scope>
    <source>
        <strain evidence="5 6">DSM 8509</strain>
    </source>
</reference>
<protein>
    <recommendedName>
        <fullName evidence="7">Acetyltransferase</fullName>
    </recommendedName>
</protein>
<organism evidence="5 6">
    <name type="scientific">Erythrobacter litoralis</name>
    <dbReference type="NCBI Taxonomy" id="39960"/>
    <lineage>
        <taxon>Bacteria</taxon>
        <taxon>Pseudomonadati</taxon>
        <taxon>Pseudomonadota</taxon>
        <taxon>Alphaproteobacteria</taxon>
        <taxon>Sphingomonadales</taxon>
        <taxon>Erythrobacteraceae</taxon>
        <taxon>Erythrobacter/Porphyrobacter group</taxon>
        <taxon>Erythrobacter</taxon>
    </lineage>
</organism>
<dbReference type="GO" id="GO:0016746">
    <property type="term" value="F:acyltransferase activity"/>
    <property type="evidence" value="ECO:0007669"/>
    <property type="project" value="UniProtKB-KW"/>
</dbReference>
<dbReference type="AlphaFoldDB" id="A0A074N311"/>
<keyword evidence="6" id="KW-1185">Reference proteome</keyword>
<keyword evidence="2" id="KW-0808">Transferase</keyword>
<keyword evidence="4" id="KW-0012">Acyltransferase</keyword>
<dbReference type="PANTHER" id="PTHR43300:SF11">
    <property type="entry name" value="ACETYLTRANSFERASE RV3034C-RELATED"/>
    <property type="match status" value="1"/>
</dbReference>
<gene>
    <name evidence="5" type="ORF">EH32_01035</name>
</gene>
<dbReference type="InterPro" id="IPR011004">
    <property type="entry name" value="Trimer_LpxA-like_sf"/>
</dbReference>
<sequence>MQFGFGRPKAILLEAPCEVRKGAYDIDAIGAYTYLGGRATLMRHVSVIGRFCSIASNIVAGQVEHPTDQLTTAGVLTHPKWKWGWGLEPFHARNRAMIARALEAEERSLAHRLGKIRIRNDVWIGEGVFIRRGVTIGDGAVVASRSVVTSDVPPYAIVGGAPARVIRYRFDPATIEKLLELQWWAYGINALEGVNFTDIAQALERIEENIANGAALYTGFMHSIDEDMAAREVAFDPASGELYYA</sequence>
<dbReference type="PROSITE" id="PS00101">
    <property type="entry name" value="HEXAPEP_TRANSFERASES"/>
    <property type="match status" value="1"/>
</dbReference>
<dbReference type="Proteomes" id="UP000027866">
    <property type="component" value="Unassembled WGS sequence"/>
</dbReference>
<proteinExistence type="inferred from homology"/>
<dbReference type="PANTHER" id="PTHR43300">
    <property type="entry name" value="ACETYLTRANSFERASE"/>
    <property type="match status" value="1"/>
</dbReference>